<sequence>LWPLSAGAPPGCLERPAQVLLLSKWPYRLATHWEPGPQKPVHSWLSLHIPLLVSPGQCGARPGVCLEEASSGFCSSLNWPYDLLLHWEPGPPKQSTPG</sequence>
<comment type="caution">
    <text evidence="1">The sequence shown here is derived from an EMBL/GenBank/DDBJ whole genome shotgun (WGS) entry which is preliminary data.</text>
</comment>
<organism evidence="1 2">
    <name type="scientific">Araneus ventricosus</name>
    <name type="common">Orbweaver spider</name>
    <name type="synonym">Epeira ventricosa</name>
    <dbReference type="NCBI Taxonomy" id="182803"/>
    <lineage>
        <taxon>Eukaryota</taxon>
        <taxon>Metazoa</taxon>
        <taxon>Ecdysozoa</taxon>
        <taxon>Arthropoda</taxon>
        <taxon>Chelicerata</taxon>
        <taxon>Arachnida</taxon>
        <taxon>Araneae</taxon>
        <taxon>Araneomorphae</taxon>
        <taxon>Entelegynae</taxon>
        <taxon>Araneoidea</taxon>
        <taxon>Araneidae</taxon>
        <taxon>Araneus</taxon>
    </lineage>
</organism>
<gene>
    <name evidence="1" type="ORF">AVEN_120010_1</name>
</gene>
<proteinExistence type="predicted"/>
<reference evidence="1 2" key="1">
    <citation type="journal article" date="2019" name="Sci. Rep.">
        <title>Orb-weaving spider Araneus ventricosus genome elucidates the spidroin gene catalogue.</title>
        <authorList>
            <person name="Kono N."/>
            <person name="Nakamura H."/>
            <person name="Ohtoshi R."/>
            <person name="Moran D.A.P."/>
            <person name="Shinohara A."/>
            <person name="Yoshida Y."/>
            <person name="Fujiwara M."/>
            <person name="Mori M."/>
            <person name="Tomita M."/>
            <person name="Arakawa K."/>
        </authorList>
    </citation>
    <scope>NUCLEOTIDE SEQUENCE [LARGE SCALE GENOMIC DNA]</scope>
</reference>
<accession>A0A4Y2UEQ6</accession>
<evidence type="ECO:0000313" key="2">
    <source>
        <dbReference type="Proteomes" id="UP000499080"/>
    </source>
</evidence>
<protein>
    <submittedName>
        <fullName evidence="1">Uncharacterized protein</fullName>
    </submittedName>
</protein>
<dbReference type="Proteomes" id="UP000499080">
    <property type="component" value="Unassembled WGS sequence"/>
</dbReference>
<name>A0A4Y2UEQ6_ARAVE</name>
<dbReference type="AlphaFoldDB" id="A0A4Y2UEQ6"/>
<feature type="non-terminal residue" evidence="1">
    <location>
        <position position="1"/>
    </location>
</feature>
<dbReference type="EMBL" id="BGPR01035650">
    <property type="protein sequence ID" value="GBO10584.1"/>
    <property type="molecule type" value="Genomic_DNA"/>
</dbReference>
<evidence type="ECO:0000313" key="1">
    <source>
        <dbReference type="EMBL" id="GBO10584.1"/>
    </source>
</evidence>
<keyword evidence="2" id="KW-1185">Reference proteome</keyword>